<dbReference type="InterPro" id="IPR050597">
    <property type="entry name" value="Cytochrome_c_Oxidase_Subunit"/>
</dbReference>
<keyword evidence="2 6" id="KW-0349">Heme</keyword>
<accession>A0A328P849</accession>
<dbReference type="InterPro" id="IPR009056">
    <property type="entry name" value="Cyt_c-like_dom"/>
</dbReference>
<keyword evidence="5 6" id="KW-0408">Iron</keyword>
<dbReference type="PROSITE" id="PS51007">
    <property type="entry name" value="CYTC"/>
    <property type="match status" value="1"/>
</dbReference>
<evidence type="ECO:0000259" key="7">
    <source>
        <dbReference type="PROSITE" id="PS51007"/>
    </source>
</evidence>
<reference evidence="8 9" key="1">
    <citation type="journal article" date="2018" name="Genet. Mol. Biol.">
        <title>The genome sequence of Dyella jiangningensis FCAV SCS01 from a lignocellulose-decomposing microbial consortium metagenome reveals potential for biotechnological applications.</title>
        <authorList>
            <person name="Desiderato J.G."/>
            <person name="Alvarenga D.O."/>
            <person name="Constancio M.T.L."/>
            <person name="Alves L.M.C."/>
            <person name="Varani A.M."/>
        </authorList>
    </citation>
    <scope>NUCLEOTIDE SEQUENCE [LARGE SCALE GENOMIC DNA]</scope>
    <source>
        <strain evidence="8 9">FCAV SCS01</strain>
    </source>
</reference>
<evidence type="ECO:0000256" key="6">
    <source>
        <dbReference type="PROSITE-ProRule" id="PRU00433"/>
    </source>
</evidence>
<protein>
    <submittedName>
        <fullName evidence="8">Cytochrome C</fullName>
    </submittedName>
</protein>
<evidence type="ECO:0000256" key="4">
    <source>
        <dbReference type="ARBA" id="ARBA00022982"/>
    </source>
</evidence>
<dbReference type="Gene3D" id="1.10.760.10">
    <property type="entry name" value="Cytochrome c-like domain"/>
    <property type="match status" value="1"/>
</dbReference>
<dbReference type="GO" id="GO:0046872">
    <property type="term" value="F:metal ion binding"/>
    <property type="evidence" value="ECO:0007669"/>
    <property type="project" value="UniProtKB-KW"/>
</dbReference>
<comment type="caution">
    <text evidence="8">The sequence shown here is derived from an EMBL/GenBank/DDBJ whole genome shotgun (WGS) entry which is preliminary data.</text>
</comment>
<gene>
    <name evidence="8" type="ORF">CA260_02380</name>
</gene>
<evidence type="ECO:0000256" key="3">
    <source>
        <dbReference type="ARBA" id="ARBA00022723"/>
    </source>
</evidence>
<dbReference type="Pfam" id="PF13442">
    <property type="entry name" value="Cytochrome_CBB3"/>
    <property type="match status" value="1"/>
</dbReference>
<keyword evidence="4" id="KW-0249">Electron transport</keyword>
<dbReference type="InterPro" id="IPR036909">
    <property type="entry name" value="Cyt_c-like_dom_sf"/>
</dbReference>
<sequence length="121" mass="13028">MVPPPRIDAVSHTGKRHAWAWPWLAAGLMAALPSHAGVPAKPARLGLCAACHGETGMAQIPGAPNLAGQKLDYLREALKQYRDGRRNVPLMRAAIGPMSDADLDELARWYSAQTPHPQGHP</sequence>
<evidence type="ECO:0000256" key="2">
    <source>
        <dbReference type="ARBA" id="ARBA00022617"/>
    </source>
</evidence>
<evidence type="ECO:0000313" key="8">
    <source>
        <dbReference type="EMBL" id="RAO76785.1"/>
    </source>
</evidence>
<dbReference type="Proteomes" id="UP000248926">
    <property type="component" value="Unassembled WGS sequence"/>
</dbReference>
<organism evidence="8 9">
    <name type="scientific">Dyella jiangningensis</name>
    <dbReference type="NCBI Taxonomy" id="1379159"/>
    <lineage>
        <taxon>Bacteria</taxon>
        <taxon>Pseudomonadati</taxon>
        <taxon>Pseudomonadota</taxon>
        <taxon>Gammaproteobacteria</taxon>
        <taxon>Lysobacterales</taxon>
        <taxon>Rhodanobacteraceae</taxon>
        <taxon>Dyella</taxon>
    </lineage>
</organism>
<dbReference type="PANTHER" id="PTHR33751:SF9">
    <property type="entry name" value="CYTOCHROME C4"/>
    <property type="match status" value="1"/>
</dbReference>
<dbReference type="PANTHER" id="PTHR33751">
    <property type="entry name" value="CBB3-TYPE CYTOCHROME C OXIDASE SUBUNIT FIXP"/>
    <property type="match status" value="1"/>
</dbReference>
<dbReference type="EMBL" id="NFZS01000001">
    <property type="protein sequence ID" value="RAO76785.1"/>
    <property type="molecule type" value="Genomic_DNA"/>
</dbReference>
<proteinExistence type="predicted"/>
<dbReference type="GO" id="GO:0009055">
    <property type="term" value="F:electron transfer activity"/>
    <property type="evidence" value="ECO:0007669"/>
    <property type="project" value="InterPro"/>
</dbReference>
<name>A0A328P849_9GAMM</name>
<dbReference type="OrthoDB" id="9796421at2"/>
<dbReference type="SUPFAM" id="SSF46626">
    <property type="entry name" value="Cytochrome c"/>
    <property type="match status" value="1"/>
</dbReference>
<evidence type="ECO:0000256" key="1">
    <source>
        <dbReference type="ARBA" id="ARBA00022448"/>
    </source>
</evidence>
<keyword evidence="9" id="KW-1185">Reference proteome</keyword>
<evidence type="ECO:0000256" key="5">
    <source>
        <dbReference type="ARBA" id="ARBA00023004"/>
    </source>
</evidence>
<keyword evidence="1" id="KW-0813">Transport</keyword>
<evidence type="ECO:0000313" key="9">
    <source>
        <dbReference type="Proteomes" id="UP000248926"/>
    </source>
</evidence>
<dbReference type="AlphaFoldDB" id="A0A328P849"/>
<feature type="domain" description="Cytochrome c" evidence="7">
    <location>
        <begin position="32"/>
        <end position="114"/>
    </location>
</feature>
<keyword evidence="3 6" id="KW-0479">Metal-binding</keyword>
<dbReference type="GO" id="GO:0020037">
    <property type="term" value="F:heme binding"/>
    <property type="evidence" value="ECO:0007669"/>
    <property type="project" value="InterPro"/>
</dbReference>